<protein>
    <submittedName>
        <fullName evidence="11">Acyl-CoA dehydrogenase domain-containing protein</fullName>
        <ecNumber evidence="11">1.3.8.1</ecNumber>
    </submittedName>
</protein>
<organism evidence="11 12">
    <name type="scientific">Mycolicibacterium gilvum</name>
    <dbReference type="NCBI Taxonomy" id="1804"/>
    <lineage>
        <taxon>Bacteria</taxon>
        <taxon>Bacillati</taxon>
        <taxon>Actinomycetota</taxon>
        <taxon>Actinomycetes</taxon>
        <taxon>Mycobacteriales</taxon>
        <taxon>Mycobacteriaceae</taxon>
        <taxon>Mycolicibacterium</taxon>
    </lineage>
</organism>
<comment type="similarity">
    <text evidence="2 7">Belongs to the acyl-CoA dehydrogenase family.</text>
</comment>
<dbReference type="SUPFAM" id="SSF47203">
    <property type="entry name" value="Acyl-CoA dehydrogenase C-terminal domain-like"/>
    <property type="match status" value="1"/>
</dbReference>
<reference evidence="11 12" key="1">
    <citation type="submission" date="2018-06" db="EMBL/GenBank/DDBJ databases">
        <authorList>
            <consortium name="Pathogen Informatics"/>
            <person name="Doyle S."/>
        </authorList>
    </citation>
    <scope>NUCLEOTIDE SEQUENCE [LARGE SCALE GENOMIC DNA]</scope>
    <source>
        <strain evidence="11 12">NCTC10742</strain>
    </source>
</reference>
<sequence>MRRVHYTDDHLAFGELARDFAAKAVAPHYEAWEDAGIIPRDVFTEAGALGLLGFAAPEQYGGVGTADFRYNQILVERFMDAGCGGVGLSFAVHNDICLPYLADLTTPEQKKRWLPGFVSGRLIAAIGMTEPGAGSDLSGIRTSAVDKGDHFLVNGAKTFITNGQNADLVITAVRTSPDRHRGLTLLVMERGLDGFERGRNLDKLGLHCQDTSELTFTDVKVPKENVLGEVGDGFAHMMRNLAQERMQIAVGSLGRIRAALDWTVTYVRERTAFGKPIGALQNTRFSLADVATQLAVTQAFIDNCVIELNEGRLTAADAAMAKLWASETEFRCLDACQQLFGGYGYMREYPIARVAIDARITRVYGGTSEIMREIIGRDLRLDRSPSAKEATRA</sequence>
<evidence type="ECO:0000256" key="6">
    <source>
        <dbReference type="ARBA" id="ARBA00052546"/>
    </source>
</evidence>
<evidence type="ECO:0000256" key="2">
    <source>
        <dbReference type="ARBA" id="ARBA00009347"/>
    </source>
</evidence>
<evidence type="ECO:0000256" key="7">
    <source>
        <dbReference type="RuleBase" id="RU362125"/>
    </source>
</evidence>
<proteinExistence type="inferred from homology"/>
<feature type="domain" description="Acyl-CoA oxidase/dehydrogenase middle" evidence="9">
    <location>
        <begin position="125"/>
        <end position="219"/>
    </location>
</feature>
<evidence type="ECO:0000259" key="10">
    <source>
        <dbReference type="Pfam" id="PF02771"/>
    </source>
</evidence>
<dbReference type="PROSITE" id="PS00072">
    <property type="entry name" value="ACYL_COA_DH_1"/>
    <property type="match status" value="1"/>
</dbReference>
<dbReference type="InterPro" id="IPR006091">
    <property type="entry name" value="Acyl-CoA_Oxase/DH_mid-dom"/>
</dbReference>
<dbReference type="Gene3D" id="1.20.140.10">
    <property type="entry name" value="Butyryl-CoA Dehydrogenase, subunit A, domain 3"/>
    <property type="match status" value="1"/>
</dbReference>
<feature type="domain" description="Acyl-CoA dehydrogenase/oxidase C-terminal" evidence="8">
    <location>
        <begin position="231"/>
        <end position="378"/>
    </location>
</feature>
<dbReference type="InterPro" id="IPR009100">
    <property type="entry name" value="AcylCoA_DH/oxidase_NM_dom_sf"/>
</dbReference>
<dbReference type="Pfam" id="PF02771">
    <property type="entry name" value="Acyl-CoA_dh_N"/>
    <property type="match status" value="1"/>
</dbReference>
<evidence type="ECO:0000256" key="1">
    <source>
        <dbReference type="ARBA" id="ARBA00001974"/>
    </source>
</evidence>
<dbReference type="EC" id="1.3.8.1" evidence="11"/>
<dbReference type="AlphaFoldDB" id="A0A378SKL9"/>
<evidence type="ECO:0000256" key="4">
    <source>
        <dbReference type="ARBA" id="ARBA00022827"/>
    </source>
</evidence>
<dbReference type="RefSeq" id="WP_115326943.1">
    <property type="nucleotide sequence ID" value="NZ_JACKST010000028.1"/>
</dbReference>
<dbReference type="GO" id="GO:0050660">
    <property type="term" value="F:flavin adenine dinucleotide binding"/>
    <property type="evidence" value="ECO:0007669"/>
    <property type="project" value="InterPro"/>
</dbReference>
<comment type="catalytic activity">
    <reaction evidence="6">
        <text>a 2,3-saturated acyl-CoA + A = a 2,3-dehydroacyl-CoA + AH2</text>
        <dbReference type="Rhea" id="RHEA:48608"/>
        <dbReference type="ChEBI" id="CHEBI:13193"/>
        <dbReference type="ChEBI" id="CHEBI:17499"/>
        <dbReference type="ChEBI" id="CHEBI:60015"/>
        <dbReference type="ChEBI" id="CHEBI:65111"/>
    </reaction>
</comment>
<dbReference type="Pfam" id="PF02770">
    <property type="entry name" value="Acyl-CoA_dh_M"/>
    <property type="match status" value="1"/>
</dbReference>
<dbReference type="PROSITE" id="PS00073">
    <property type="entry name" value="ACYL_COA_DH_2"/>
    <property type="match status" value="1"/>
</dbReference>
<comment type="cofactor">
    <cofactor evidence="1 7">
        <name>FAD</name>
        <dbReference type="ChEBI" id="CHEBI:57692"/>
    </cofactor>
</comment>
<dbReference type="Pfam" id="PF00441">
    <property type="entry name" value="Acyl-CoA_dh_1"/>
    <property type="match status" value="1"/>
</dbReference>
<dbReference type="SUPFAM" id="SSF56645">
    <property type="entry name" value="Acyl-CoA dehydrogenase NM domain-like"/>
    <property type="match status" value="1"/>
</dbReference>
<dbReference type="EMBL" id="UGQM01000001">
    <property type="protein sequence ID" value="STZ42404.1"/>
    <property type="molecule type" value="Genomic_DNA"/>
</dbReference>
<dbReference type="InterPro" id="IPR006089">
    <property type="entry name" value="Acyl-CoA_DH_CS"/>
</dbReference>
<feature type="domain" description="Acyl-CoA dehydrogenase/oxidase N-terminal" evidence="10">
    <location>
        <begin position="7"/>
        <end position="120"/>
    </location>
</feature>
<dbReference type="FunFam" id="1.20.140.10:FF:000001">
    <property type="entry name" value="Acyl-CoA dehydrogenase"/>
    <property type="match status" value="1"/>
</dbReference>
<keyword evidence="3 7" id="KW-0285">Flavoprotein</keyword>
<dbReference type="InterPro" id="IPR013786">
    <property type="entry name" value="AcylCoA_DH/ox_N"/>
</dbReference>
<dbReference type="GO" id="GO:0016937">
    <property type="term" value="F:short-chain fatty acyl-CoA dehydrogenase activity"/>
    <property type="evidence" value="ECO:0007669"/>
    <property type="project" value="UniProtKB-EC"/>
</dbReference>
<dbReference type="InterPro" id="IPR037069">
    <property type="entry name" value="AcylCoA_DH/ox_N_sf"/>
</dbReference>
<dbReference type="InterPro" id="IPR036250">
    <property type="entry name" value="AcylCo_DH-like_C"/>
</dbReference>
<dbReference type="PANTHER" id="PTHR43884">
    <property type="entry name" value="ACYL-COA DEHYDROGENASE"/>
    <property type="match status" value="1"/>
</dbReference>
<dbReference type="Gene3D" id="2.40.110.10">
    <property type="entry name" value="Butyryl-CoA Dehydrogenase, subunit A, domain 2"/>
    <property type="match status" value="1"/>
</dbReference>
<dbReference type="FunFam" id="2.40.110.10:FF:000002">
    <property type="entry name" value="Acyl-CoA dehydrogenase fadE12"/>
    <property type="match status" value="1"/>
</dbReference>
<accession>A0A378SKL9</accession>
<dbReference type="InterPro" id="IPR046373">
    <property type="entry name" value="Acyl-CoA_Oxase/DH_mid-dom_sf"/>
</dbReference>
<dbReference type="Gene3D" id="1.10.540.10">
    <property type="entry name" value="Acyl-CoA dehydrogenase/oxidase, N-terminal domain"/>
    <property type="match status" value="1"/>
</dbReference>
<evidence type="ECO:0000313" key="11">
    <source>
        <dbReference type="EMBL" id="STZ42404.1"/>
    </source>
</evidence>
<keyword evidence="5 7" id="KW-0560">Oxidoreductase</keyword>
<evidence type="ECO:0000256" key="5">
    <source>
        <dbReference type="ARBA" id="ARBA00023002"/>
    </source>
</evidence>
<evidence type="ECO:0000259" key="8">
    <source>
        <dbReference type="Pfam" id="PF00441"/>
    </source>
</evidence>
<dbReference type="InterPro" id="IPR009075">
    <property type="entry name" value="AcylCo_DH/oxidase_C"/>
</dbReference>
<gene>
    <name evidence="11" type="ORF">NCTC10742_01616</name>
</gene>
<keyword evidence="4 7" id="KW-0274">FAD</keyword>
<dbReference type="PANTHER" id="PTHR43884:SF12">
    <property type="entry name" value="ISOVALERYL-COA DEHYDROGENASE, MITOCHONDRIAL-RELATED"/>
    <property type="match status" value="1"/>
</dbReference>
<evidence type="ECO:0000259" key="9">
    <source>
        <dbReference type="Pfam" id="PF02770"/>
    </source>
</evidence>
<dbReference type="Proteomes" id="UP000254291">
    <property type="component" value="Unassembled WGS sequence"/>
</dbReference>
<name>A0A378SKL9_9MYCO</name>
<evidence type="ECO:0000256" key="3">
    <source>
        <dbReference type="ARBA" id="ARBA00022630"/>
    </source>
</evidence>
<evidence type="ECO:0000313" key="12">
    <source>
        <dbReference type="Proteomes" id="UP000254291"/>
    </source>
</evidence>